<gene>
    <name evidence="1" type="ORF">BDR25DRAFT_350932</name>
</gene>
<evidence type="ECO:0000313" key="2">
    <source>
        <dbReference type="Proteomes" id="UP000799755"/>
    </source>
</evidence>
<proteinExistence type="predicted"/>
<organism evidence="1 2">
    <name type="scientific">Lindgomyces ingoldianus</name>
    <dbReference type="NCBI Taxonomy" id="673940"/>
    <lineage>
        <taxon>Eukaryota</taxon>
        <taxon>Fungi</taxon>
        <taxon>Dikarya</taxon>
        <taxon>Ascomycota</taxon>
        <taxon>Pezizomycotina</taxon>
        <taxon>Dothideomycetes</taxon>
        <taxon>Pleosporomycetidae</taxon>
        <taxon>Pleosporales</taxon>
        <taxon>Lindgomycetaceae</taxon>
        <taxon>Lindgomyces</taxon>
    </lineage>
</organism>
<name>A0ACB6R9Y4_9PLEO</name>
<dbReference type="Proteomes" id="UP000799755">
    <property type="component" value="Unassembled WGS sequence"/>
</dbReference>
<dbReference type="EMBL" id="MU003496">
    <property type="protein sequence ID" value="KAF2475568.1"/>
    <property type="molecule type" value="Genomic_DNA"/>
</dbReference>
<protein>
    <submittedName>
        <fullName evidence="1">Uncharacterized protein</fullName>
    </submittedName>
</protein>
<keyword evidence="2" id="KW-1185">Reference proteome</keyword>
<sequence>MDFLGDKDPTLSLFIARTAKSFLHSECRDLAVKQSHRSPCGPRALITAYYMSEFLHFSSSLVAGTQGRSFLSVHNLQPLSSPNPKLLTSFSILVVTMDRGFDQLHHGTLFGSEHSLQNYPLHNHGDTSPSMPRLPPFDFLERPELDLPAQLQDPQAHRRQNLTGSMKSPAKGHEGPDPVDTDEEWENLHRDSFPFSAYTDYLYGSDARSLSLENEYPAHIVPNQVDMYSQSKATPDSRVWVAPEERWWAQQQLEASMSAAAPFPELSSLQALEHPSFRPPLPEYPTFTPPNMGNQMQIDPSFNPQSQSSQFLKNFRSMVSSQNGNNYANSPASGLQVGHQDPHLQFSCQNNEHQTVRSHIACSNYPTPASCASPYQLPPTPTKQLGCVVLKPTALTNMSWMPEHIKQALAPHMAKAWNVLNNQTASQNEKVNAQRYLVALTHQVLHENRYHTLRQRMPLVWNLLKIRQASLPGSSEHENAMQTLQTFKSNLKPEENMYVQHMIQVMIDAENNGKSVMDTLHIQPPRPWKPPQCINSVDSSSSPPTSSPLLYTPSKPVPGMGTSAMSTLNSFRGNQSEAPAPSQQHPTSPNGYHPEFSPCCRRQHPTTRCNDHGHGHETQESNRIREYRQKQSAYMEQLLLSGNGQESTQNAKWRIPSLGAWLRISVTICFLTSVSRAFVVPMAWLGLWSFLFLGLLLALGQKILIKILDTKCCGNGLSRRYSVIVYLCLPQIIFELRIKTRLWFLPCDVHRYYHSDDMDVISNDTERATSLTYLPHIKMPPSSQDSNCRYQKAPLPPIDRIKMLSSDTVTQANELLSRCRLTLKFAVTPSKLSTAIRKLPQFLRDPTSRAIPLIPVLNWPTSDAIAAALRVFAGGDEEGGEFHAGRGRLCISNIIQDNPTLFISFGNSDSMSRYSQQYFFSRLVIPTPILSYQPEDPYNPEYESFGPKHRKNQHVTPTVISIIWIMIEPDTHSNHIKTLRFSCWLNPSRSLHYRIVPPLAEVGAMLLAPRGPAINPVRKPDVGSIPVGEVRDAPRLDKCHRAKDFITRPDEHLLDFNAVKPLLGKKIRDESRSEMQQIPTRSPSALAGFWFFAESANDAPSKSDLSIRGKPRTASPAYTQTILRFNLLSTKGRKSESKFSCQQRTCATSRASRGCTIMRDQAEVHKSFWPENRKEFSYSWP</sequence>
<comment type="caution">
    <text evidence="1">The sequence shown here is derived from an EMBL/GenBank/DDBJ whole genome shotgun (WGS) entry which is preliminary data.</text>
</comment>
<accession>A0ACB6R9Y4</accession>
<evidence type="ECO:0000313" key="1">
    <source>
        <dbReference type="EMBL" id="KAF2475568.1"/>
    </source>
</evidence>
<reference evidence="1" key="1">
    <citation type="journal article" date="2020" name="Stud. Mycol.">
        <title>101 Dothideomycetes genomes: a test case for predicting lifestyles and emergence of pathogens.</title>
        <authorList>
            <person name="Haridas S."/>
            <person name="Albert R."/>
            <person name="Binder M."/>
            <person name="Bloem J."/>
            <person name="Labutti K."/>
            <person name="Salamov A."/>
            <person name="Andreopoulos B."/>
            <person name="Baker S."/>
            <person name="Barry K."/>
            <person name="Bills G."/>
            <person name="Bluhm B."/>
            <person name="Cannon C."/>
            <person name="Castanera R."/>
            <person name="Culley D."/>
            <person name="Daum C."/>
            <person name="Ezra D."/>
            <person name="Gonzalez J."/>
            <person name="Henrissat B."/>
            <person name="Kuo A."/>
            <person name="Liang C."/>
            <person name="Lipzen A."/>
            <person name="Lutzoni F."/>
            <person name="Magnuson J."/>
            <person name="Mondo S."/>
            <person name="Nolan M."/>
            <person name="Ohm R."/>
            <person name="Pangilinan J."/>
            <person name="Park H.-J."/>
            <person name="Ramirez L."/>
            <person name="Alfaro M."/>
            <person name="Sun H."/>
            <person name="Tritt A."/>
            <person name="Yoshinaga Y."/>
            <person name="Zwiers L.-H."/>
            <person name="Turgeon B."/>
            <person name="Goodwin S."/>
            <person name="Spatafora J."/>
            <person name="Crous P."/>
            <person name="Grigoriev I."/>
        </authorList>
    </citation>
    <scope>NUCLEOTIDE SEQUENCE</scope>
    <source>
        <strain evidence="1">ATCC 200398</strain>
    </source>
</reference>